<dbReference type="AlphaFoldDB" id="A0A840Q739"/>
<evidence type="ECO:0000256" key="1">
    <source>
        <dbReference type="ARBA" id="ARBA00008812"/>
    </source>
</evidence>
<feature type="compositionally biased region" description="Low complexity" evidence="2">
    <location>
        <begin position="11"/>
        <end position="22"/>
    </location>
</feature>
<gene>
    <name evidence="4" type="ORF">BJ970_002003</name>
</gene>
<dbReference type="InterPro" id="IPR013784">
    <property type="entry name" value="Carb-bd-like_fold"/>
</dbReference>
<accession>A0A840Q739</accession>
<proteinExistence type="inferred from homology"/>
<dbReference type="GO" id="GO:0030246">
    <property type="term" value="F:carbohydrate binding"/>
    <property type="evidence" value="ECO:0007669"/>
    <property type="project" value="InterPro"/>
</dbReference>
<dbReference type="SUPFAM" id="SSF49452">
    <property type="entry name" value="Starch-binding domain-like"/>
    <property type="match status" value="1"/>
</dbReference>
<feature type="domain" description="Lipid/polyisoprenoid-binding YceI-like" evidence="3">
    <location>
        <begin position="116"/>
        <end position="284"/>
    </location>
</feature>
<dbReference type="SMART" id="SM00867">
    <property type="entry name" value="YceI"/>
    <property type="match status" value="1"/>
</dbReference>
<dbReference type="SUPFAM" id="SSF101874">
    <property type="entry name" value="YceI-like"/>
    <property type="match status" value="1"/>
</dbReference>
<evidence type="ECO:0000313" key="5">
    <source>
        <dbReference type="Proteomes" id="UP000584374"/>
    </source>
</evidence>
<dbReference type="InterPro" id="IPR007372">
    <property type="entry name" value="Lipid/polyisoprenoid-bd_YceI"/>
</dbReference>
<dbReference type="InterPro" id="IPR036761">
    <property type="entry name" value="TTHA0802/YceI-like_sf"/>
</dbReference>
<comment type="similarity">
    <text evidence="1">Belongs to the UPF0312 family.</text>
</comment>
<dbReference type="Proteomes" id="UP000584374">
    <property type="component" value="Unassembled WGS sequence"/>
</dbReference>
<evidence type="ECO:0000259" key="3">
    <source>
        <dbReference type="SMART" id="SM00867"/>
    </source>
</evidence>
<dbReference type="Pfam" id="PF13620">
    <property type="entry name" value="CarboxypepD_reg"/>
    <property type="match status" value="1"/>
</dbReference>
<protein>
    <submittedName>
        <fullName evidence="4">Polyisoprenoid-binding protein YceI</fullName>
    </submittedName>
</protein>
<feature type="region of interest" description="Disordered" evidence="2">
    <location>
        <begin position="1"/>
        <end position="22"/>
    </location>
</feature>
<dbReference type="Pfam" id="PF04264">
    <property type="entry name" value="YceI"/>
    <property type="match status" value="1"/>
</dbReference>
<reference evidence="4 5" key="1">
    <citation type="submission" date="2020-08" db="EMBL/GenBank/DDBJ databases">
        <title>Sequencing the genomes of 1000 actinobacteria strains.</title>
        <authorList>
            <person name="Klenk H.-P."/>
        </authorList>
    </citation>
    <scope>NUCLEOTIDE SEQUENCE [LARGE SCALE GENOMIC DNA]</scope>
    <source>
        <strain evidence="4 5">DSM 45584</strain>
    </source>
</reference>
<dbReference type="EMBL" id="JACHIW010000001">
    <property type="protein sequence ID" value="MBB5154469.1"/>
    <property type="molecule type" value="Genomic_DNA"/>
</dbReference>
<dbReference type="PANTHER" id="PTHR34406:SF1">
    <property type="entry name" value="PROTEIN YCEI"/>
    <property type="match status" value="1"/>
</dbReference>
<name>A0A840Q739_9PSEU</name>
<comment type="caution">
    <text evidence="4">The sequence shown here is derived from an EMBL/GenBank/DDBJ whole genome shotgun (WGS) entry which is preliminary data.</text>
</comment>
<evidence type="ECO:0000256" key="2">
    <source>
        <dbReference type="SAM" id="MobiDB-lite"/>
    </source>
</evidence>
<evidence type="ECO:0000313" key="4">
    <source>
        <dbReference type="EMBL" id="MBB5154469.1"/>
    </source>
</evidence>
<dbReference type="Gene3D" id="2.40.128.110">
    <property type="entry name" value="Lipid/polyisoprenoid-binding, YceI-like"/>
    <property type="match status" value="1"/>
</dbReference>
<keyword evidence="5" id="KW-1185">Reference proteome</keyword>
<organism evidence="4 5">
    <name type="scientific">Saccharopolyspora phatthalungensis</name>
    <dbReference type="NCBI Taxonomy" id="664693"/>
    <lineage>
        <taxon>Bacteria</taxon>
        <taxon>Bacillati</taxon>
        <taxon>Actinomycetota</taxon>
        <taxon>Actinomycetes</taxon>
        <taxon>Pseudonocardiales</taxon>
        <taxon>Pseudonocardiaceae</taxon>
        <taxon>Saccharopolyspora</taxon>
    </lineage>
</organism>
<sequence length="287" mass="30283">MFEMDLGQRQAAPRGTAPAGAGAVTATVRGGDGWPVPEAVLTVIDGTGNQVARVQGDAQGSVVASGLRGGAYTAIVTAVGFEPVARTTLVHDGTAATLGEVELRRVGGADLPAPGLWRIDPVHSSIQVTAKHLGISSIHGRFNEFAGEVHIGNPVESSTVEVQIVAASIDTANRMRDDHLRNPDFLDVERYPEITFRSTGLRPRGGDRWDLDGELTLCGVTRPVRLDTRFAGVGPDPWGGTRASATATTQLRREDFAMTFNQALQSGIAAIGTTLKVEIDIQAVREG</sequence>
<dbReference type="PANTHER" id="PTHR34406">
    <property type="entry name" value="PROTEIN YCEI"/>
    <property type="match status" value="1"/>
</dbReference>